<dbReference type="InterPro" id="IPR052039">
    <property type="entry name" value="Caspase-related_regulators"/>
</dbReference>
<proteinExistence type="predicted"/>
<organism evidence="2 3">
    <name type="scientific">Fusibacter ferrireducens</name>
    <dbReference type="NCBI Taxonomy" id="2785058"/>
    <lineage>
        <taxon>Bacteria</taxon>
        <taxon>Bacillati</taxon>
        <taxon>Bacillota</taxon>
        <taxon>Clostridia</taxon>
        <taxon>Eubacteriales</taxon>
        <taxon>Eubacteriales Family XII. Incertae Sedis</taxon>
        <taxon>Fusibacter</taxon>
    </lineage>
</organism>
<dbReference type="EMBL" id="JADKNH010000028">
    <property type="protein sequence ID" value="MBF4696023.1"/>
    <property type="molecule type" value="Genomic_DNA"/>
</dbReference>
<dbReference type="Gene3D" id="3.40.50.1460">
    <property type="match status" value="1"/>
</dbReference>
<dbReference type="SUPFAM" id="SSF52129">
    <property type="entry name" value="Caspase-like"/>
    <property type="match status" value="1"/>
</dbReference>
<reference evidence="2 3" key="1">
    <citation type="submission" date="2020-11" db="EMBL/GenBank/DDBJ databases">
        <title>Fusibacter basophilias sp. nov.</title>
        <authorList>
            <person name="Qiu D."/>
        </authorList>
    </citation>
    <scope>NUCLEOTIDE SEQUENCE [LARGE SCALE GENOMIC DNA]</scope>
    <source>
        <strain evidence="2 3">Q10-2</strain>
    </source>
</reference>
<sequence length="320" mass="35278">MLKKALIIGIDEYPNAPLSGCVNDAMAVGELLKTNGDGGPNFDVSLKLNIKSKAEFLDLLESLFSGDAEASLLYFSGHGSEQGHLVTPDYKGKDLGVLMSEVLAYANNSKCKNKIIILDCCYSGKFGESPIIQSNESTLGEGVTIMTASSRDEVAMESGGQGLFTGLFLQGLRGSAADITGKITPAGIYAFIDQSLGAWQQRPIFKTNISHFISIRDIEPRVPKSILRKLGQYFSSPSDEYKLDPSFEFTNSPEYEHELLEPHAKQENVNIFKELQLFESVGLIEPVDEEHMYFAAMKSKSCKLTALGFHYWKLSKDTRF</sequence>
<dbReference type="InterPro" id="IPR011600">
    <property type="entry name" value="Pept_C14_caspase"/>
</dbReference>
<dbReference type="PANTHER" id="PTHR22576:SF37">
    <property type="entry name" value="MUCOSA-ASSOCIATED LYMPHOID TISSUE LYMPHOMA TRANSLOCATION PROTEIN 1"/>
    <property type="match status" value="1"/>
</dbReference>
<dbReference type="InterPro" id="IPR029030">
    <property type="entry name" value="Caspase-like_dom_sf"/>
</dbReference>
<keyword evidence="3" id="KW-1185">Reference proteome</keyword>
<evidence type="ECO:0000259" key="1">
    <source>
        <dbReference type="Pfam" id="PF00656"/>
    </source>
</evidence>
<dbReference type="PANTHER" id="PTHR22576">
    <property type="entry name" value="MUCOSA ASSOCIATED LYMPHOID TISSUE LYMPHOMA TRANSLOCATION PROTEIN 1/PARACASPASE"/>
    <property type="match status" value="1"/>
</dbReference>
<accession>A0ABS0A003</accession>
<protein>
    <submittedName>
        <fullName evidence="2">Caspase family protein</fullName>
    </submittedName>
</protein>
<comment type="caution">
    <text evidence="2">The sequence shown here is derived from an EMBL/GenBank/DDBJ whole genome shotgun (WGS) entry which is preliminary data.</text>
</comment>
<feature type="domain" description="Peptidase C14 caspase" evidence="1">
    <location>
        <begin position="3"/>
        <end position="176"/>
    </location>
</feature>
<evidence type="ECO:0000313" key="3">
    <source>
        <dbReference type="Proteomes" id="UP000614200"/>
    </source>
</evidence>
<gene>
    <name evidence="2" type="ORF">ISU02_23230</name>
</gene>
<dbReference type="Pfam" id="PF00656">
    <property type="entry name" value="Peptidase_C14"/>
    <property type="match status" value="1"/>
</dbReference>
<name>A0ABS0A003_9FIRM</name>
<dbReference type="Proteomes" id="UP000614200">
    <property type="component" value="Unassembled WGS sequence"/>
</dbReference>
<evidence type="ECO:0000313" key="2">
    <source>
        <dbReference type="EMBL" id="MBF4696023.1"/>
    </source>
</evidence>